<dbReference type="EMBL" id="CM016557">
    <property type="protein sequence ID" value="TKW08254.1"/>
    <property type="molecule type" value="Genomic_DNA"/>
</dbReference>
<reference evidence="5" key="1">
    <citation type="submission" date="2019-03" db="EMBL/GenBank/DDBJ databases">
        <title>WGS assembly of Setaria viridis.</title>
        <authorList>
            <person name="Huang P."/>
            <person name="Jenkins J."/>
            <person name="Grimwood J."/>
            <person name="Barry K."/>
            <person name="Healey A."/>
            <person name="Mamidi S."/>
            <person name="Sreedasyam A."/>
            <person name="Shu S."/>
            <person name="Feldman M."/>
            <person name="Wu J."/>
            <person name="Yu Y."/>
            <person name="Chen C."/>
            <person name="Johnson J."/>
            <person name="Rokhsar D."/>
            <person name="Baxter I."/>
            <person name="Schmutz J."/>
            <person name="Brutnell T."/>
            <person name="Kellogg E."/>
        </authorList>
    </citation>
    <scope>NUCLEOTIDE SEQUENCE [LARGE SCALE GENOMIC DNA]</scope>
</reference>
<dbReference type="OMA" id="DAGHCES"/>
<organism evidence="5 6">
    <name type="scientific">Setaria viridis</name>
    <name type="common">Green bristlegrass</name>
    <name type="synonym">Setaria italica subsp. viridis</name>
    <dbReference type="NCBI Taxonomy" id="4556"/>
    <lineage>
        <taxon>Eukaryota</taxon>
        <taxon>Viridiplantae</taxon>
        <taxon>Streptophyta</taxon>
        <taxon>Embryophyta</taxon>
        <taxon>Tracheophyta</taxon>
        <taxon>Spermatophyta</taxon>
        <taxon>Magnoliopsida</taxon>
        <taxon>Liliopsida</taxon>
        <taxon>Poales</taxon>
        <taxon>Poaceae</taxon>
        <taxon>PACMAD clade</taxon>
        <taxon>Panicoideae</taxon>
        <taxon>Panicodae</taxon>
        <taxon>Paniceae</taxon>
        <taxon>Cenchrinae</taxon>
        <taxon>Setaria</taxon>
    </lineage>
</organism>
<accession>A0A4U6U2I4</accession>
<name>A0A4U6U2I4_SETVI</name>
<dbReference type="InterPro" id="IPR036600">
    <property type="entry name" value="PAH_sf"/>
</dbReference>
<gene>
    <name evidence="5" type="ORF">SEVIR_6G017300v2</name>
</gene>
<dbReference type="Gene3D" id="1.20.1160.11">
    <property type="entry name" value="Paired amphipathic helix"/>
    <property type="match status" value="1"/>
</dbReference>
<evidence type="ECO:0000256" key="4">
    <source>
        <dbReference type="SAM" id="MobiDB-lite"/>
    </source>
</evidence>
<dbReference type="InterPro" id="IPR003822">
    <property type="entry name" value="PAH"/>
</dbReference>
<dbReference type="PROSITE" id="PS51477">
    <property type="entry name" value="PAH"/>
    <property type="match status" value="1"/>
</dbReference>
<feature type="compositionally biased region" description="Pro residues" evidence="4">
    <location>
        <begin position="11"/>
        <end position="20"/>
    </location>
</feature>
<dbReference type="Proteomes" id="UP000298652">
    <property type="component" value="Chromosome 6"/>
</dbReference>
<evidence type="ECO:0000313" key="5">
    <source>
        <dbReference type="EMBL" id="TKW08254.1"/>
    </source>
</evidence>
<dbReference type="GO" id="GO:0003714">
    <property type="term" value="F:transcription corepressor activity"/>
    <property type="evidence" value="ECO:0007669"/>
    <property type="project" value="InterPro"/>
</dbReference>
<dbReference type="AlphaFoldDB" id="A0A4U6U2I4"/>
<feature type="region of interest" description="Disordered" evidence="4">
    <location>
        <begin position="1"/>
        <end position="20"/>
    </location>
</feature>
<evidence type="ECO:0000256" key="2">
    <source>
        <dbReference type="ARBA" id="ARBA00023242"/>
    </source>
</evidence>
<dbReference type="GO" id="GO:0005634">
    <property type="term" value="C:nucleus"/>
    <property type="evidence" value="ECO:0007669"/>
    <property type="project" value="UniProtKB-SubCell"/>
</dbReference>
<keyword evidence="6" id="KW-1185">Reference proteome</keyword>
<dbReference type="InterPro" id="IPR039774">
    <property type="entry name" value="Sin3-like"/>
</dbReference>
<sequence>MGYTGGLNRDPPTPAPPVRVRLLPPPTVEACRFLLAVQREFADRPDKVDDFLAILLDYCLMRIEVPGVVERMQVVLQGYPDLVREFNTFLPWGYALNLDD</sequence>
<dbReference type="Gramene" id="TKW08254">
    <property type="protein sequence ID" value="TKW08254"/>
    <property type="gene ID" value="SEVIR_6G017300v2"/>
</dbReference>
<evidence type="ECO:0000313" key="6">
    <source>
        <dbReference type="Proteomes" id="UP000298652"/>
    </source>
</evidence>
<keyword evidence="2 3" id="KW-0539">Nucleus</keyword>
<dbReference type="PANTHER" id="PTHR12346">
    <property type="entry name" value="SIN3B-RELATED"/>
    <property type="match status" value="1"/>
</dbReference>
<evidence type="ECO:0000256" key="3">
    <source>
        <dbReference type="PROSITE-ProRule" id="PRU00810"/>
    </source>
</evidence>
<dbReference type="Pfam" id="PF02671">
    <property type="entry name" value="PAH"/>
    <property type="match status" value="1"/>
</dbReference>
<comment type="subcellular location">
    <subcellularLocation>
        <location evidence="1 3">Nucleus</location>
    </subcellularLocation>
</comment>
<protein>
    <submittedName>
        <fullName evidence="5">Uncharacterized protein</fullName>
    </submittedName>
</protein>
<dbReference type="SUPFAM" id="SSF47762">
    <property type="entry name" value="PAH2 domain"/>
    <property type="match status" value="1"/>
</dbReference>
<proteinExistence type="predicted"/>
<evidence type="ECO:0000256" key="1">
    <source>
        <dbReference type="ARBA" id="ARBA00004123"/>
    </source>
</evidence>